<evidence type="ECO:0000256" key="7">
    <source>
        <dbReference type="ARBA" id="ARBA00023170"/>
    </source>
</evidence>
<feature type="domain" description="G-protein coupled receptors family 1 profile" evidence="12">
    <location>
        <begin position="105"/>
        <end position="373"/>
    </location>
</feature>
<dbReference type="PANTHER" id="PTHR45695">
    <property type="entry name" value="LEUCOKININ RECEPTOR-RELATED"/>
    <property type="match status" value="1"/>
</dbReference>
<dbReference type="Proteomes" id="UP000014500">
    <property type="component" value="Unassembled WGS sequence"/>
</dbReference>
<evidence type="ECO:0000256" key="2">
    <source>
        <dbReference type="ARBA" id="ARBA00010663"/>
    </source>
</evidence>
<proteinExistence type="inferred from homology"/>
<dbReference type="PRINTS" id="PR01012">
    <property type="entry name" value="NRPEPTIDEYR"/>
</dbReference>
<feature type="transmembrane region" description="Helical" evidence="11">
    <location>
        <begin position="313"/>
        <end position="332"/>
    </location>
</feature>
<feature type="transmembrane region" description="Helical" evidence="11">
    <location>
        <begin position="205"/>
        <end position="224"/>
    </location>
</feature>
<evidence type="ECO:0000256" key="4">
    <source>
        <dbReference type="ARBA" id="ARBA00022989"/>
    </source>
</evidence>
<sequence>MVTSMLARTVKNKVQVDHRRREKKTRSADPRGKQAAVHLAANTRRMMAALASPLLIRRPLDGLNATRVRLAWMDETDVEQVRYSLALTAIFCFAYALVFVMGMIGNGVVLLVIVRNPHMKTVTNCFIGNLAVADTLVILFCLPATLVGNIFEAWILGVFMCKSVSYLQGVSVSASINTLVAISIDRFLAICYPMRCQISGRMCRLIILIIWIWSLIISVPWAVYFQVEPYKTGDEYTLPICQEVWPKHADFGLVYYLVANLLLCYLLPLSLISICYLLIWRRVCRRQVPGETKGHGFGVDHIIHKSKIKAIKMLLAVVVLFALSWLPLYAIFTRIKCGEDLVSGSGEEALLQALTPFAQWLGASNSCINPVLYAFFNSKFRSGFKTLLSNSGLCCWVEGNHSSLRPGGTFRSSSTSKASSRASVIEHKITLLHFSPVTPI</sequence>
<keyword evidence="14" id="KW-1185">Reference proteome</keyword>
<dbReference type="AlphaFoldDB" id="T1JEB7"/>
<evidence type="ECO:0000313" key="14">
    <source>
        <dbReference type="Proteomes" id="UP000014500"/>
    </source>
</evidence>
<dbReference type="SUPFAM" id="SSF81321">
    <property type="entry name" value="Family A G protein-coupled receptor-like"/>
    <property type="match status" value="1"/>
</dbReference>
<dbReference type="InterPro" id="IPR017452">
    <property type="entry name" value="GPCR_Rhodpsn_7TM"/>
</dbReference>
<dbReference type="OMA" id="QITIRVC"/>
<dbReference type="CDD" id="cd14993">
    <property type="entry name" value="7tmA_CCKR-like"/>
    <property type="match status" value="1"/>
</dbReference>
<dbReference type="HOGENOM" id="CLU_009579_6_1_1"/>
<dbReference type="EnsemblMetazoa" id="SMAR012159-RA">
    <property type="protein sequence ID" value="SMAR012159-PA"/>
    <property type="gene ID" value="SMAR012159"/>
</dbReference>
<reference evidence="13" key="2">
    <citation type="submission" date="2015-02" db="UniProtKB">
        <authorList>
            <consortium name="EnsemblMetazoa"/>
        </authorList>
    </citation>
    <scope>IDENTIFICATION</scope>
</reference>
<dbReference type="eggNOG" id="KOG3656">
    <property type="taxonomic scope" value="Eukaryota"/>
</dbReference>
<evidence type="ECO:0000313" key="13">
    <source>
        <dbReference type="EnsemblMetazoa" id="SMAR012159-PA"/>
    </source>
</evidence>
<protein>
    <recommendedName>
        <fullName evidence="12">G-protein coupled receptors family 1 profile domain-containing protein</fullName>
    </recommendedName>
</protein>
<evidence type="ECO:0000256" key="11">
    <source>
        <dbReference type="SAM" id="Phobius"/>
    </source>
</evidence>
<dbReference type="PANTHER" id="PTHR45695:SF9">
    <property type="entry name" value="LEUCOKININ RECEPTOR"/>
    <property type="match status" value="1"/>
</dbReference>
<organism evidence="13 14">
    <name type="scientific">Strigamia maritima</name>
    <name type="common">European centipede</name>
    <name type="synonym">Geophilus maritimus</name>
    <dbReference type="NCBI Taxonomy" id="126957"/>
    <lineage>
        <taxon>Eukaryota</taxon>
        <taxon>Metazoa</taxon>
        <taxon>Ecdysozoa</taxon>
        <taxon>Arthropoda</taxon>
        <taxon>Myriapoda</taxon>
        <taxon>Chilopoda</taxon>
        <taxon>Pleurostigmophora</taxon>
        <taxon>Geophilomorpha</taxon>
        <taxon>Linotaeniidae</taxon>
        <taxon>Strigamia</taxon>
    </lineage>
</organism>
<evidence type="ECO:0000256" key="5">
    <source>
        <dbReference type="ARBA" id="ARBA00023040"/>
    </source>
</evidence>
<dbReference type="GO" id="GO:0004983">
    <property type="term" value="F:neuropeptide Y receptor activity"/>
    <property type="evidence" value="ECO:0007669"/>
    <property type="project" value="InterPro"/>
</dbReference>
<dbReference type="PhylomeDB" id="T1JEB7"/>
<feature type="compositionally biased region" description="Basic and acidic residues" evidence="10">
    <location>
        <begin position="14"/>
        <end position="32"/>
    </location>
</feature>
<comment type="subcellular location">
    <subcellularLocation>
        <location evidence="1">Membrane</location>
        <topology evidence="1">Multi-pass membrane protein</topology>
    </subcellularLocation>
</comment>
<evidence type="ECO:0000256" key="3">
    <source>
        <dbReference type="ARBA" id="ARBA00022692"/>
    </source>
</evidence>
<keyword evidence="4 11" id="KW-1133">Transmembrane helix</keyword>
<name>T1JEB7_STRMM</name>
<keyword evidence="7 9" id="KW-0675">Receptor</keyword>
<evidence type="ECO:0000256" key="8">
    <source>
        <dbReference type="ARBA" id="ARBA00023224"/>
    </source>
</evidence>
<dbReference type="SMART" id="SM01381">
    <property type="entry name" value="7TM_GPCR_Srsx"/>
    <property type="match status" value="1"/>
</dbReference>
<dbReference type="InterPro" id="IPR000611">
    <property type="entry name" value="NPY_rcpt"/>
</dbReference>
<evidence type="ECO:0000256" key="6">
    <source>
        <dbReference type="ARBA" id="ARBA00023136"/>
    </source>
</evidence>
<accession>T1JEB7</accession>
<dbReference type="GO" id="GO:0005886">
    <property type="term" value="C:plasma membrane"/>
    <property type="evidence" value="ECO:0007669"/>
    <property type="project" value="TreeGrafter"/>
</dbReference>
<feature type="region of interest" description="Disordered" evidence="10">
    <location>
        <begin position="11"/>
        <end position="34"/>
    </location>
</feature>
<dbReference type="PROSITE" id="PS50262">
    <property type="entry name" value="G_PROTEIN_RECEP_F1_2"/>
    <property type="match status" value="1"/>
</dbReference>
<feature type="transmembrane region" description="Helical" evidence="11">
    <location>
        <begin position="166"/>
        <end position="184"/>
    </location>
</feature>
<dbReference type="Gene3D" id="1.20.1070.10">
    <property type="entry name" value="Rhodopsin 7-helix transmembrane proteins"/>
    <property type="match status" value="1"/>
</dbReference>
<feature type="transmembrane region" description="Helical" evidence="11">
    <location>
        <begin position="126"/>
        <end position="146"/>
    </location>
</feature>
<dbReference type="Pfam" id="PF00001">
    <property type="entry name" value="7tm_1"/>
    <property type="match status" value="1"/>
</dbReference>
<dbReference type="InterPro" id="IPR000276">
    <property type="entry name" value="GPCR_Rhodpsn"/>
</dbReference>
<dbReference type="STRING" id="126957.T1JEB7"/>
<comment type="similarity">
    <text evidence="2 9">Belongs to the G-protein coupled receptor 1 family.</text>
</comment>
<keyword evidence="8 9" id="KW-0807">Transducer</keyword>
<evidence type="ECO:0000259" key="12">
    <source>
        <dbReference type="PROSITE" id="PS50262"/>
    </source>
</evidence>
<evidence type="ECO:0000256" key="1">
    <source>
        <dbReference type="ARBA" id="ARBA00004141"/>
    </source>
</evidence>
<keyword evidence="6 11" id="KW-0472">Membrane</keyword>
<evidence type="ECO:0000256" key="10">
    <source>
        <dbReference type="SAM" id="MobiDB-lite"/>
    </source>
</evidence>
<evidence type="ECO:0000256" key="9">
    <source>
        <dbReference type="RuleBase" id="RU000688"/>
    </source>
</evidence>
<keyword evidence="3 9" id="KW-0812">Transmembrane</keyword>
<dbReference type="EMBL" id="JH432116">
    <property type="status" value="NOT_ANNOTATED_CDS"/>
    <property type="molecule type" value="Genomic_DNA"/>
</dbReference>
<keyword evidence="5 9" id="KW-0297">G-protein coupled receptor</keyword>
<feature type="transmembrane region" description="Helical" evidence="11">
    <location>
        <begin position="83"/>
        <end position="114"/>
    </location>
</feature>
<dbReference type="PROSITE" id="PS00237">
    <property type="entry name" value="G_PROTEIN_RECEP_F1_1"/>
    <property type="match status" value="1"/>
</dbReference>
<dbReference type="FunFam" id="1.20.1070.10:FF:000291">
    <property type="entry name" value="Predicted protein"/>
    <property type="match status" value="1"/>
</dbReference>
<reference evidence="14" key="1">
    <citation type="submission" date="2011-05" db="EMBL/GenBank/DDBJ databases">
        <authorList>
            <person name="Richards S.R."/>
            <person name="Qu J."/>
            <person name="Jiang H."/>
            <person name="Jhangiani S.N."/>
            <person name="Agravi P."/>
            <person name="Goodspeed R."/>
            <person name="Gross S."/>
            <person name="Mandapat C."/>
            <person name="Jackson L."/>
            <person name="Mathew T."/>
            <person name="Pu L."/>
            <person name="Thornton R."/>
            <person name="Saada N."/>
            <person name="Wilczek-Boney K.B."/>
            <person name="Lee S."/>
            <person name="Kovar C."/>
            <person name="Wu Y."/>
            <person name="Scherer S.E."/>
            <person name="Worley K.C."/>
            <person name="Muzny D.M."/>
            <person name="Gibbs R."/>
        </authorList>
    </citation>
    <scope>NUCLEOTIDE SEQUENCE</scope>
    <source>
        <strain evidence="14">Brora</strain>
    </source>
</reference>
<dbReference type="PRINTS" id="PR00237">
    <property type="entry name" value="GPCRRHODOPSN"/>
</dbReference>
<feature type="transmembrane region" description="Helical" evidence="11">
    <location>
        <begin position="253"/>
        <end position="279"/>
    </location>
</feature>